<evidence type="ECO:0000256" key="3">
    <source>
        <dbReference type="ARBA" id="ARBA00022485"/>
    </source>
</evidence>
<comment type="caution">
    <text evidence="12">The sequence shown here is derived from an EMBL/GenBank/DDBJ whole genome shotgun (WGS) entry which is preliminary data.</text>
</comment>
<evidence type="ECO:0000313" key="13">
    <source>
        <dbReference type="Proteomes" id="UP000789375"/>
    </source>
</evidence>
<dbReference type="GO" id="GO:0051537">
    <property type="term" value="F:2 iron, 2 sulfur cluster binding"/>
    <property type="evidence" value="ECO:0007669"/>
    <property type="project" value="UniProtKB-KW"/>
</dbReference>
<evidence type="ECO:0000313" key="12">
    <source>
        <dbReference type="EMBL" id="CAG8488980.1"/>
    </source>
</evidence>
<evidence type="ECO:0000256" key="6">
    <source>
        <dbReference type="ARBA" id="ARBA00022723"/>
    </source>
</evidence>
<evidence type="ECO:0000256" key="1">
    <source>
        <dbReference type="ARBA" id="ARBA00001929"/>
    </source>
</evidence>
<evidence type="ECO:0000256" key="4">
    <source>
        <dbReference type="ARBA" id="ARBA00022617"/>
    </source>
</evidence>
<dbReference type="GO" id="GO:0042128">
    <property type="term" value="P:nitrate assimilation"/>
    <property type="evidence" value="ECO:0007669"/>
    <property type="project" value="UniProtKB-KW"/>
</dbReference>
<dbReference type="NCBIfam" id="TIGR02378">
    <property type="entry name" value="nirD_assim_sml"/>
    <property type="match status" value="1"/>
</dbReference>
<evidence type="ECO:0000256" key="2">
    <source>
        <dbReference type="ARBA" id="ARBA00010429"/>
    </source>
</evidence>
<keyword evidence="5" id="KW-0001">2Fe-2S</keyword>
<dbReference type="GO" id="GO:0046872">
    <property type="term" value="F:metal ion binding"/>
    <property type="evidence" value="ECO:0007669"/>
    <property type="project" value="UniProtKB-KW"/>
</dbReference>
<dbReference type="GO" id="GO:0008942">
    <property type="term" value="F:nitrite reductase [NAD(P)H] activity"/>
    <property type="evidence" value="ECO:0007669"/>
    <property type="project" value="InterPro"/>
</dbReference>
<keyword evidence="9" id="KW-0411">Iron-sulfur</keyword>
<keyword evidence="3" id="KW-0004">4Fe-4S</keyword>
<dbReference type="PANTHER" id="PTHR43809">
    <property type="entry name" value="NITRITE REDUCTASE (NADH) LARGE SUBUNIT"/>
    <property type="match status" value="1"/>
</dbReference>
<dbReference type="GO" id="GO:0020037">
    <property type="term" value="F:heme binding"/>
    <property type="evidence" value="ECO:0007669"/>
    <property type="project" value="InterPro"/>
</dbReference>
<evidence type="ECO:0000256" key="7">
    <source>
        <dbReference type="ARBA" id="ARBA00023002"/>
    </source>
</evidence>
<evidence type="ECO:0000256" key="5">
    <source>
        <dbReference type="ARBA" id="ARBA00022714"/>
    </source>
</evidence>
<dbReference type="CDD" id="cd03529">
    <property type="entry name" value="Rieske_NirD"/>
    <property type="match status" value="1"/>
</dbReference>
<keyword evidence="8" id="KW-0408">Iron</keyword>
<dbReference type="Gene3D" id="2.102.10.10">
    <property type="entry name" value="Rieske [2Fe-2S] iron-sulphur domain"/>
    <property type="match status" value="1"/>
</dbReference>
<dbReference type="SUPFAM" id="SSF56014">
    <property type="entry name" value="Nitrite and sulphite reductase 4Fe-4S domain-like"/>
    <property type="match status" value="1"/>
</dbReference>
<proteinExistence type="inferred from homology"/>
<name>A0A9N8WH64_FUNMO</name>
<dbReference type="SUPFAM" id="SSF50022">
    <property type="entry name" value="ISP domain"/>
    <property type="match status" value="1"/>
</dbReference>
<gene>
    <name evidence="12" type="ORF">FMOSSE_LOCUS3430</name>
</gene>
<protein>
    <submittedName>
        <fullName evidence="12">14983_t:CDS:1</fullName>
    </submittedName>
</protein>
<dbReference type="Pfam" id="PF01077">
    <property type="entry name" value="NIR_SIR"/>
    <property type="match status" value="1"/>
</dbReference>
<evidence type="ECO:0000256" key="8">
    <source>
        <dbReference type="ARBA" id="ARBA00023004"/>
    </source>
</evidence>
<feature type="domain" description="Rieske" evidence="11">
    <location>
        <begin position="205"/>
        <end position="309"/>
    </location>
</feature>
<sequence>MNDAVGFAIAIEDRYKGIRAPHKIKAAVSGCLRECAEAQGKDFGLIATENGYNLYVCGNGGAKPKHAVLLARDISEETAIKYIDRFLMYYIHTADRLTRTARWLEKMDGGIEYLKKIVIDDYLGICAELEEDMARLIYTYECEWTRVVNDPKRREDFVQFVNTDETIDGIEYITERGQQRPADWPKKFNDDLVVPDNKSLTDKSWVKIALTSSFPIEAGQVIKYGDTQIAIFNTHGRTKWYATQNMCPHKRAFVLSQGLVGDDENGILKVSCPMHKKNFSLDTGECISGDVELKLMTFEVKILDDFVWLNLPPVQELDRILGTSKWKVTKNGTHEKSRFLQRSAKTRIEILGKINDGCADVGCGDKKLDW</sequence>
<comment type="similarity">
    <text evidence="2">Belongs to the nitrite and sulfite reductase 4Fe-4S domain family.</text>
</comment>
<dbReference type="EMBL" id="CAJVPP010000511">
    <property type="protein sequence ID" value="CAG8488980.1"/>
    <property type="molecule type" value="Genomic_DNA"/>
</dbReference>
<dbReference type="InterPro" id="IPR036922">
    <property type="entry name" value="Rieske_2Fe-2S_sf"/>
</dbReference>
<keyword evidence="4" id="KW-0349">Heme</keyword>
<keyword evidence="6" id="KW-0479">Metal-binding</keyword>
<dbReference type="PROSITE" id="PS51296">
    <property type="entry name" value="RIESKE"/>
    <property type="match status" value="1"/>
</dbReference>
<evidence type="ECO:0000256" key="10">
    <source>
        <dbReference type="ARBA" id="ARBA00023063"/>
    </source>
</evidence>
<dbReference type="Pfam" id="PF13806">
    <property type="entry name" value="Rieske_2"/>
    <property type="match status" value="1"/>
</dbReference>
<dbReference type="InterPro" id="IPR006067">
    <property type="entry name" value="NO2/SO3_Rdtase_4Fe4S_dom"/>
</dbReference>
<dbReference type="AlphaFoldDB" id="A0A9N8WH64"/>
<dbReference type="InterPro" id="IPR045854">
    <property type="entry name" value="NO2/SO3_Rdtase_4Fe4S_sf"/>
</dbReference>
<dbReference type="InterPro" id="IPR052034">
    <property type="entry name" value="NasD-like"/>
</dbReference>
<evidence type="ECO:0000256" key="9">
    <source>
        <dbReference type="ARBA" id="ARBA00023014"/>
    </source>
</evidence>
<organism evidence="12 13">
    <name type="scientific">Funneliformis mosseae</name>
    <name type="common">Endomycorrhizal fungus</name>
    <name type="synonym">Glomus mosseae</name>
    <dbReference type="NCBI Taxonomy" id="27381"/>
    <lineage>
        <taxon>Eukaryota</taxon>
        <taxon>Fungi</taxon>
        <taxon>Fungi incertae sedis</taxon>
        <taxon>Mucoromycota</taxon>
        <taxon>Glomeromycotina</taxon>
        <taxon>Glomeromycetes</taxon>
        <taxon>Glomerales</taxon>
        <taxon>Glomeraceae</taxon>
        <taxon>Funneliformis</taxon>
    </lineage>
</organism>
<dbReference type="PROSITE" id="PS00365">
    <property type="entry name" value="NIR_SIR"/>
    <property type="match status" value="1"/>
</dbReference>
<dbReference type="Proteomes" id="UP000789375">
    <property type="component" value="Unassembled WGS sequence"/>
</dbReference>
<dbReference type="InterPro" id="IPR006066">
    <property type="entry name" value="NO2/SO3_Rdtase_FeS/sirohaem_BS"/>
</dbReference>
<keyword evidence="10" id="KW-0534">Nitrate assimilation</keyword>
<dbReference type="PANTHER" id="PTHR43809:SF1">
    <property type="entry name" value="NITRITE REDUCTASE (NADH) LARGE SUBUNIT"/>
    <property type="match status" value="1"/>
</dbReference>
<reference evidence="12" key="1">
    <citation type="submission" date="2021-06" db="EMBL/GenBank/DDBJ databases">
        <authorList>
            <person name="Kallberg Y."/>
            <person name="Tangrot J."/>
            <person name="Rosling A."/>
        </authorList>
    </citation>
    <scope>NUCLEOTIDE SEQUENCE</scope>
    <source>
        <strain evidence="12">87-6 pot B 2015</strain>
    </source>
</reference>
<dbReference type="Gene3D" id="3.30.413.10">
    <property type="entry name" value="Sulfite Reductase Hemoprotein, domain 1"/>
    <property type="match status" value="1"/>
</dbReference>
<keyword evidence="13" id="KW-1185">Reference proteome</keyword>
<dbReference type="GO" id="GO:0051539">
    <property type="term" value="F:4 iron, 4 sulfur cluster binding"/>
    <property type="evidence" value="ECO:0007669"/>
    <property type="project" value="UniProtKB-KW"/>
</dbReference>
<comment type="cofactor">
    <cofactor evidence="1">
        <name>siroheme</name>
        <dbReference type="ChEBI" id="CHEBI:60052"/>
    </cofactor>
</comment>
<dbReference type="InterPro" id="IPR012748">
    <property type="entry name" value="Rieske-like_NirD"/>
</dbReference>
<accession>A0A9N8WH64</accession>
<evidence type="ECO:0000259" key="11">
    <source>
        <dbReference type="PROSITE" id="PS51296"/>
    </source>
</evidence>
<dbReference type="InterPro" id="IPR017941">
    <property type="entry name" value="Rieske_2Fe-2S"/>
</dbReference>
<keyword evidence="7" id="KW-0560">Oxidoreductase</keyword>